<sequence>MYLCARHCSTFSLRIGHYQIRLGE</sequence>
<name>A0A0A9A042_ARUDO</name>
<accession>A0A0A9A042</accession>
<dbReference type="EMBL" id="GBRH01252891">
    <property type="protein sequence ID" value="JAD45004.1"/>
    <property type="molecule type" value="Transcribed_RNA"/>
</dbReference>
<reference evidence="1" key="1">
    <citation type="submission" date="2014-09" db="EMBL/GenBank/DDBJ databases">
        <authorList>
            <person name="Magalhaes I.L.F."/>
            <person name="Oliveira U."/>
            <person name="Santos F.R."/>
            <person name="Vidigal T.H.D.A."/>
            <person name="Brescovit A.D."/>
            <person name="Santos A.J."/>
        </authorList>
    </citation>
    <scope>NUCLEOTIDE SEQUENCE</scope>
    <source>
        <tissue evidence="1">Shoot tissue taken approximately 20 cm above the soil surface</tissue>
    </source>
</reference>
<organism evidence="1">
    <name type="scientific">Arundo donax</name>
    <name type="common">Giant reed</name>
    <name type="synonym">Donax arundinaceus</name>
    <dbReference type="NCBI Taxonomy" id="35708"/>
    <lineage>
        <taxon>Eukaryota</taxon>
        <taxon>Viridiplantae</taxon>
        <taxon>Streptophyta</taxon>
        <taxon>Embryophyta</taxon>
        <taxon>Tracheophyta</taxon>
        <taxon>Spermatophyta</taxon>
        <taxon>Magnoliopsida</taxon>
        <taxon>Liliopsida</taxon>
        <taxon>Poales</taxon>
        <taxon>Poaceae</taxon>
        <taxon>PACMAD clade</taxon>
        <taxon>Arundinoideae</taxon>
        <taxon>Arundineae</taxon>
        <taxon>Arundo</taxon>
    </lineage>
</organism>
<reference evidence="1" key="2">
    <citation type="journal article" date="2015" name="Data Brief">
        <title>Shoot transcriptome of the giant reed, Arundo donax.</title>
        <authorList>
            <person name="Barrero R.A."/>
            <person name="Guerrero F.D."/>
            <person name="Moolhuijzen P."/>
            <person name="Goolsby J.A."/>
            <person name="Tidwell J."/>
            <person name="Bellgard S.E."/>
            <person name="Bellgard M.I."/>
        </authorList>
    </citation>
    <scope>NUCLEOTIDE SEQUENCE</scope>
    <source>
        <tissue evidence="1">Shoot tissue taken approximately 20 cm above the soil surface</tissue>
    </source>
</reference>
<evidence type="ECO:0000313" key="1">
    <source>
        <dbReference type="EMBL" id="JAD45004.1"/>
    </source>
</evidence>
<protein>
    <submittedName>
        <fullName evidence="1">Uncharacterized protein</fullName>
    </submittedName>
</protein>
<dbReference type="AlphaFoldDB" id="A0A0A9A042"/>
<proteinExistence type="predicted"/>